<dbReference type="Proteomes" id="UP000617402">
    <property type="component" value="Unassembled WGS sequence"/>
</dbReference>
<name>A0ABR7T5K8_HELCL</name>
<keyword evidence="2" id="KW-0812">Transmembrane</keyword>
<protein>
    <submittedName>
        <fullName evidence="3">DUF2304 domain-containing protein</fullName>
    </submittedName>
</protein>
<dbReference type="EMBL" id="JACVHF010000024">
    <property type="protein sequence ID" value="MBC9786065.1"/>
    <property type="molecule type" value="Genomic_DNA"/>
</dbReference>
<reference evidence="3 4" key="1">
    <citation type="submission" date="2020-07" db="EMBL/GenBank/DDBJ databases">
        <title>Draft whole-genome sequence of Heliobacterium chlorum DSM 3682, type strain.</title>
        <authorList>
            <person name="Kyndt J.A."/>
            <person name="Meyer T.E."/>
            <person name="Imhoff J.F."/>
        </authorList>
    </citation>
    <scope>NUCLEOTIDE SEQUENCE [LARGE SCALE GENOMIC DNA]</scope>
    <source>
        <strain evidence="3 4">DSM 3682</strain>
    </source>
</reference>
<gene>
    <name evidence="3" type="ORF">H1S01_16465</name>
</gene>
<dbReference type="InterPro" id="IPR019277">
    <property type="entry name" value="DUF2304"/>
</dbReference>
<organism evidence="3 4">
    <name type="scientific">Heliobacterium chlorum</name>
    <dbReference type="NCBI Taxonomy" id="2698"/>
    <lineage>
        <taxon>Bacteria</taxon>
        <taxon>Bacillati</taxon>
        <taxon>Bacillota</taxon>
        <taxon>Clostridia</taxon>
        <taxon>Eubacteriales</taxon>
        <taxon>Heliobacteriaceae</taxon>
        <taxon>Heliobacterium</taxon>
    </lineage>
</organism>
<feature type="transmembrane region" description="Helical" evidence="2">
    <location>
        <begin position="33"/>
        <end position="51"/>
    </location>
</feature>
<dbReference type="RefSeq" id="WP_188041494.1">
    <property type="nucleotide sequence ID" value="NZ_JACVHF010000024.1"/>
</dbReference>
<keyword evidence="2" id="KW-1133">Transmembrane helix</keyword>
<evidence type="ECO:0000256" key="2">
    <source>
        <dbReference type="SAM" id="Phobius"/>
    </source>
</evidence>
<proteinExistence type="predicted"/>
<keyword evidence="2" id="KW-0472">Membrane</keyword>
<keyword evidence="1" id="KW-0175">Coiled coil</keyword>
<feature type="transmembrane region" description="Helical" evidence="2">
    <location>
        <begin position="63"/>
        <end position="89"/>
    </location>
</feature>
<comment type="caution">
    <text evidence="3">The sequence shown here is derived from an EMBL/GenBank/DDBJ whole genome shotgun (WGS) entry which is preliminary data.</text>
</comment>
<sequence length="129" mass="15106">MELTVYNYATVISVIFLGFVLEMVRRYSLKEQYSILWLFVGALMLLLSLKHELLEWIAQALGIYYAPAALFFFGLIFCFSLILHFSVIISKLDSKHTRVVQEVALLNQRIRELEERMADTNGIREKERK</sequence>
<evidence type="ECO:0000313" key="4">
    <source>
        <dbReference type="Proteomes" id="UP000617402"/>
    </source>
</evidence>
<evidence type="ECO:0000313" key="3">
    <source>
        <dbReference type="EMBL" id="MBC9786065.1"/>
    </source>
</evidence>
<evidence type="ECO:0000256" key="1">
    <source>
        <dbReference type="SAM" id="Coils"/>
    </source>
</evidence>
<accession>A0ABR7T5K8</accession>
<feature type="coiled-coil region" evidence="1">
    <location>
        <begin position="96"/>
        <end position="123"/>
    </location>
</feature>
<dbReference type="Pfam" id="PF10066">
    <property type="entry name" value="DUF2304"/>
    <property type="match status" value="1"/>
</dbReference>
<feature type="transmembrane region" description="Helical" evidence="2">
    <location>
        <begin position="6"/>
        <end position="24"/>
    </location>
</feature>
<keyword evidence="4" id="KW-1185">Reference proteome</keyword>